<evidence type="ECO:0000256" key="5">
    <source>
        <dbReference type="PROSITE-ProRule" id="PRU00047"/>
    </source>
</evidence>
<evidence type="ECO:0000313" key="9">
    <source>
        <dbReference type="EMBL" id="OMJ28611.1"/>
    </source>
</evidence>
<dbReference type="SMART" id="SM00343">
    <property type="entry name" value="ZnF_C2HC"/>
    <property type="match status" value="1"/>
</dbReference>
<dbReference type="Gene3D" id="2.40.70.10">
    <property type="entry name" value="Acid Proteases"/>
    <property type="match status" value="1"/>
</dbReference>
<sequence length="1026" mass="117611">MELISITTDWTLSNWLTKLKAKFVKKSDRKGSIFMLSEMKKNDNEDMDAFNNRFQKYVTTIPADMRTDGLVKKVYTDILLTMDRDLWWNCSKLDEASKLEDLMNETSKMMEIKEQAAIKKSTYKASEDARKLDPESTKMEKSERNGIQASIDQLTREMRQMALLSQKEPPKRDFSDITCYNCNQKGHTSRVCKVKSSDEGKRNVYPEEKKIMLALDKPKANMVNFGGGNSKRPRLENLLNSHDGDRGRNFMNPRRVVDLPRLGSTKSLRKKKQAPNRAEHNPEWAKRVLESQAPISVKEVLNLKPKMIKVFIKSLQKLERAKEKNLLYAEYSDSETSSGSETSSDEEDIESLSYLTTYVKHIPILLFLDPGAAYSIISEKLVLKLDLKPTKLKSSIKIKPVSGNVIEIRKGIELPIEFDDGSVVRIPFIVLSDCAVPILLGLDACMRLKAKINYSDETFTLTISKKNFTYQLYSKDMLDEEFSENHNLENEESIPLLYASMESEISNTVECESEPANLVEDTQFMEEMDSRINQKLDAADKHILQTTLVQFEDIFAKGFKDITGINNSAVSQLYNNTDPTGRVARWISFLSEYHFTLQHRSGKLNQVADFLSRPALITRVELERGQSKKVEEVTFSQIKSFLAGSDDLCEAKVRQKAKKFVLIQQDLFRKSKDYLLKVIESKDELEGILSLLHEKRGHFAFETIYGYLKSKYWRPQLFNETKHYAKSCYECQSFLLRRPKYKFDGRSGISGIFQSIQIDHLGPLPESKSGKRYILVCIERLTGYPWLWAVPDQTAATTCRCLKELVASIGPPKTLQCDNAGGFRSKLLQEYCKDMKIKVIYNVPYQPEWLGAVERLNSTVRYALAKSCMKDYSEWDLKIPEIATGIRMRKTSRTGLSPFHLLFGVEARLPIEWESEDEENLQLRNEEIGTLTGSRKGAEQETKHSPTIPEFELGSRVLVLNGRIRKRNPGNKILPRYDGPYEILETHVHGLYTVKSEVGDIKCFHVSRLVKFLPRNLNPSEGERGE</sequence>
<dbReference type="GO" id="GO:0008270">
    <property type="term" value="F:zinc ion binding"/>
    <property type="evidence" value="ECO:0007669"/>
    <property type="project" value="UniProtKB-KW"/>
</dbReference>
<keyword evidence="5" id="KW-0862">Zinc</keyword>
<keyword evidence="5" id="KW-0479">Metal-binding</keyword>
<keyword evidence="4" id="KW-0255">Endonuclease</keyword>
<dbReference type="GO" id="GO:0004519">
    <property type="term" value="F:endonuclease activity"/>
    <property type="evidence" value="ECO:0007669"/>
    <property type="project" value="UniProtKB-KW"/>
</dbReference>
<dbReference type="EMBL" id="LSSM01000529">
    <property type="protein sequence ID" value="OMJ28611.1"/>
    <property type="molecule type" value="Genomic_DNA"/>
</dbReference>
<dbReference type="SUPFAM" id="SSF57756">
    <property type="entry name" value="Retrovirus zinc finger-like domains"/>
    <property type="match status" value="1"/>
</dbReference>
<dbReference type="Gene3D" id="3.30.420.10">
    <property type="entry name" value="Ribonuclease H-like superfamily/Ribonuclease H"/>
    <property type="match status" value="1"/>
</dbReference>
<dbReference type="SUPFAM" id="SSF53098">
    <property type="entry name" value="Ribonuclease H-like"/>
    <property type="match status" value="1"/>
</dbReference>
<dbReference type="InterPro" id="IPR001584">
    <property type="entry name" value="Integrase_cat-core"/>
</dbReference>
<dbReference type="InterPro" id="IPR041588">
    <property type="entry name" value="Integrase_H2C2"/>
</dbReference>
<dbReference type="InterPro" id="IPR012337">
    <property type="entry name" value="RNaseH-like_sf"/>
</dbReference>
<dbReference type="GO" id="GO:0015074">
    <property type="term" value="P:DNA integration"/>
    <property type="evidence" value="ECO:0007669"/>
    <property type="project" value="InterPro"/>
</dbReference>
<keyword evidence="5" id="KW-0863">Zinc-finger</keyword>
<evidence type="ECO:0000256" key="2">
    <source>
        <dbReference type="ARBA" id="ARBA00022695"/>
    </source>
</evidence>
<keyword evidence="10" id="KW-1185">Reference proteome</keyword>
<feature type="region of interest" description="Disordered" evidence="6">
    <location>
        <begin position="226"/>
        <end position="281"/>
    </location>
</feature>
<feature type="domain" description="CCHC-type" evidence="7">
    <location>
        <begin position="179"/>
        <end position="193"/>
    </location>
</feature>
<evidence type="ECO:0000256" key="6">
    <source>
        <dbReference type="SAM" id="MobiDB-lite"/>
    </source>
</evidence>
<dbReference type="SUPFAM" id="SSF50630">
    <property type="entry name" value="Acid proteases"/>
    <property type="match status" value="1"/>
</dbReference>
<gene>
    <name evidence="9" type="ORF">AYI69_g1911</name>
</gene>
<dbReference type="Pfam" id="PF17921">
    <property type="entry name" value="Integrase_H2C2"/>
    <property type="match status" value="1"/>
</dbReference>
<dbReference type="Gene3D" id="1.10.340.70">
    <property type="match status" value="1"/>
</dbReference>
<dbReference type="InterPro" id="IPR050951">
    <property type="entry name" value="Retrovirus_Pol_polyprotein"/>
</dbReference>
<keyword evidence="1" id="KW-0808">Transferase</keyword>
<name>A0A1R1YNY0_9FUNG</name>
<dbReference type="Pfam" id="PF08284">
    <property type="entry name" value="RVP_2"/>
    <property type="match status" value="1"/>
</dbReference>
<dbReference type="InterPro" id="IPR021109">
    <property type="entry name" value="Peptidase_aspartic_dom_sf"/>
</dbReference>
<keyword evidence="4" id="KW-0378">Hydrolase</keyword>
<dbReference type="GO" id="GO:0016779">
    <property type="term" value="F:nucleotidyltransferase activity"/>
    <property type="evidence" value="ECO:0007669"/>
    <property type="project" value="UniProtKB-KW"/>
</dbReference>
<organism evidence="9 10">
    <name type="scientific">Smittium culicis</name>
    <dbReference type="NCBI Taxonomy" id="133412"/>
    <lineage>
        <taxon>Eukaryota</taxon>
        <taxon>Fungi</taxon>
        <taxon>Fungi incertae sedis</taxon>
        <taxon>Zoopagomycota</taxon>
        <taxon>Kickxellomycotina</taxon>
        <taxon>Harpellomycetes</taxon>
        <taxon>Harpellales</taxon>
        <taxon>Legeriomycetaceae</taxon>
        <taxon>Smittium</taxon>
    </lineage>
</organism>
<evidence type="ECO:0000256" key="3">
    <source>
        <dbReference type="ARBA" id="ARBA00022722"/>
    </source>
</evidence>
<dbReference type="GO" id="GO:0005634">
    <property type="term" value="C:nucleus"/>
    <property type="evidence" value="ECO:0007669"/>
    <property type="project" value="UniProtKB-ARBA"/>
</dbReference>
<proteinExistence type="predicted"/>
<feature type="region of interest" description="Disordered" evidence="6">
    <location>
        <begin position="123"/>
        <end position="146"/>
    </location>
</feature>
<dbReference type="PANTHER" id="PTHR37984">
    <property type="entry name" value="PROTEIN CBG26694"/>
    <property type="match status" value="1"/>
</dbReference>
<dbReference type="PROSITE" id="PS50158">
    <property type="entry name" value="ZF_CCHC"/>
    <property type="match status" value="1"/>
</dbReference>
<dbReference type="InterPro" id="IPR036875">
    <property type="entry name" value="Znf_CCHC_sf"/>
</dbReference>
<dbReference type="GO" id="GO:0003676">
    <property type="term" value="F:nucleic acid binding"/>
    <property type="evidence" value="ECO:0007669"/>
    <property type="project" value="InterPro"/>
</dbReference>
<dbReference type="PANTHER" id="PTHR37984:SF5">
    <property type="entry name" value="PROTEIN NYNRIN-LIKE"/>
    <property type="match status" value="1"/>
</dbReference>
<dbReference type="InterPro" id="IPR036397">
    <property type="entry name" value="RNaseH_sf"/>
</dbReference>
<comment type="caution">
    <text evidence="9">The sequence shown here is derived from an EMBL/GenBank/DDBJ whole genome shotgun (WGS) entry which is preliminary data.</text>
</comment>
<reference evidence="10" key="1">
    <citation type="submission" date="2017-01" db="EMBL/GenBank/DDBJ databases">
        <authorList>
            <person name="Wang Y."/>
            <person name="White M."/>
            <person name="Kvist S."/>
            <person name="Moncalvo J.-M."/>
        </authorList>
    </citation>
    <scope>NUCLEOTIDE SEQUENCE [LARGE SCALE GENOMIC DNA]</scope>
    <source>
        <strain evidence="10">ID-206-W2</strain>
    </source>
</reference>
<dbReference type="AlphaFoldDB" id="A0A1R1YNY0"/>
<accession>A0A1R1YNY0</accession>
<dbReference type="OrthoDB" id="413122at2759"/>
<evidence type="ECO:0000313" key="10">
    <source>
        <dbReference type="Proteomes" id="UP000187429"/>
    </source>
</evidence>
<dbReference type="InterPro" id="IPR001878">
    <property type="entry name" value="Znf_CCHC"/>
</dbReference>
<protein>
    <submittedName>
        <fullName evidence="9">Pro-Pol polyprotein</fullName>
    </submittedName>
</protein>
<keyword evidence="2" id="KW-0548">Nucleotidyltransferase</keyword>
<dbReference type="Proteomes" id="UP000187429">
    <property type="component" value="Unassembled WGS sequence"/>
</dbReference>
<evidence type="ECO:0000256" key="1">
    <source>
        <dbReference type="ARBA" id="ARBA00022679"/>
    </source>
</evidence>
<keyword evidence="3" id="KW-0540">Nuclease</keyword>
<dbReference type="Pfam" id="PF00665">
    <property type="entry name" value="rve"/>
    <property type="match status" value="1"/>
</dbReference>
<feature type="compositionally biased region" description="Basic and acidic residues" evidence="6">
    <location>
        <begin position="125"/>
        <end position="144"/>
    </location>
</feature>
<dbReference type="PROSITE" id="PS50994">
    <property type="entry name" value="INTEGRASE"/>
    <property type="match status" value="1"/>
</dbReference>
<feature type="domain" description="Integrase catalytic" evidence="8">
    <location>
        <begin position="735"/>
        <end position="906"/>
    </location>
</feature>
<evidence type="ECO:0000259" key="7">
    <source>
        <dbReference type="PROSITE" id="PS50158"/>
    </source>
</evidence>
<dbReference type="CDD" id="cd00303">
    <property type="entry name" value="retropepsin_like"/>
    <property type="match status" value="1"/>
</dbReference>
<evidence type="ECO:0000256" key="4">
    <source>
        <dbReference type="ARBA" id="ARBA00022759"/>
    </source>
</evidence>
<dbReference type="Gene3D" id="4.10.60.10">
    <property type="entry name" value="Zinc finger, CCHC-type"/>
    <property type="match status" value="1"/>
</dbReference>
<evidence type="ECO:0000259" key="8">
    <source>
        <dbReference type="PROSITE" id="PS50994"/>
    </source>
</evidence>